<evidence type="ECO:0000259" key="19">
    <source>
        <dbReference type="Pfam" id="PF00224"/>
    </source>
</evidence>
<dbReference type="InterPro" id="IPR015793">
    <property type="entry name" value="Pyrv_Knase_brl"/>
</dbReference>
<evidence type="ECO:0000256" key="15">
    <source>
        <dbReference type="ARBA" id="ARBA00023152"/>
    </source>
</evidence>
<dbReference type="NCBIfam" id="NF004491">
    <property type="entry name" value="PRK05826.1"/>
    <property type="match status" value="1"/>
</dbReference>
<dbReference type="InterPro" id="IPR018209">
    <property type="entry name" value="Pyrv_Knase_AS"/>
</dbReference>
<evidence type="ECO:0000313" key="22">
    <source>
        <dbReference type="Proteomes" id="UP000029507"/>
    </source>
</evidence>
<dbReference type="HOGENOM" id="CLU_015439_0_2_9"/>
<dbReference type="AlphaFoldDB" id="A0A089N7D4"/>
<dbReference type="SUPFAM" id="SSF52935">
    <property type="entry name" value="PK C-terminal domain-like"/>
    <property type="match status" value="1"/>
</dbReference>
<evidence type="ECO:0000256" key="3">
    <source>
        <dbReference type="ARBA" id="ARBA00004997"/>
    </source>
</evidence>
<evidence type="ECO:0000256" key="18">
    <source>
        <dbReference type="RuleBase" id="RU000504"/>
    </source>
</evidence>
<dbReference type="UniPathway" id="UPA00109">
    <property type="reaction ID" value="UER00188"/>
</dbReference>
<dbReference type="Gene3D" id="2.40.33.10">
    <property type="entry name" value="PK beta-barrel domain-like"/>
    <property type="match status" value="1"/>
</dbReference>
<dbReference type="FunFam" id="2.40.33.10:FF:000001">
    <property type="entry name" value="Pyruvate kinase"/>
    <property type="match status" value="1"/>
</dbReference>
<keyword evidence="8 18" id="KW-0808">Transferase</keyword>
<evidence type="ECO:0000256" key="8">
    <source>
        <dbReference type="ARBA" id="ARBA00022679"/>
    </source>
</evidence>
<evidence type="ECO:0000256" key="17">
    <source>
        <dbReference type="NCBIfam" id="TIGR01064"/>
    </source>
</evidence>
<dbReference type="Pfam" id="PF00224">
    <property type="entry name" value="PK"/>
    <property type="match status" value="1"/>
</dbReference>
<comment type="catalytic activity">
    <reaction evidence="18">
        <text>pyruvate + ATP = phosphoenolpyruvate + ADP + H(+)</text>
        <dbReference type="Rhea" id="RHEA:18157"/>
        <dbReference type="ChEBI" id="CHEBI:15361"/>
        <dbReference type="ChEBI" id="CHEBI:15378"/>
        <dbReference type="ChEBI" id="CHEBI:30616"/>
        <dbReference type="ChEBI" id="CHEBI:58702"/>
        <dbReference type="ChEBI" id="CHEBI:456216"/>
        <dbReference type="EC" id="2.7.1.40"/>
    </reaction>
</comment>
<dbReference type="FunFam" id="3.20.20.60:FF:000025">
    <property type="entry name" value="Pyruvate kinase"/>
    <property type="match status" value="1"/>
</dbReference>
<dbReference type="InterPro" id="IPR040442">
    <property type="entry name" value="Pyrv_kinase-like_dom_sf"/>
</dbReference>
<dbReference type="GO" id="GO:0030955">
    <property type="term" value="F:potassium ion binding"/>
    <property type="evidence" value="ECO:0007669"/>
    <property type="project" value="UniProtKB-UniRule"/>
</dbReference>
<evidence type="ECO:0000313" key="21">
    <source>
        <dbReference type="EMBL" id="AIQ64704.1"/>
    </source>
</evidence>
<comment type="cofactor">
    <cofactor evidence="1">
        <name>Mg(2+)</name>
        <dbReference type="ChEBI" id="CHEBI:18420"/>
    </cofactor>
</comment>
<evidence type="ECO:0000256" key="2">
    <source>
        <dbReference type="ARBA" id="ARBA00001958"/>
    </source>
</evidence>
<reference evidence="21 22" key="1">
    <citation type="submission" date="2014-08" db="EMBL/GenBank/DDBJ databases">
        <title>Comparative genomics of the Paenibacillus odorifer group.</title>
        <authorList>
            <person name="den Bakker H.C."/>
            <person name="Tsai Y.-C."/>
            <person name="Martin N."/>
            <person name="Korlach J."/>
            <person name="Wiedmann M."/>
        </authorList>
    </citation>
    <scope>NUCLEOTIDE SEQUENCE [LARGE SCALE GENOMIC DNA]</scope>
    <source>
        <strain evidence="21 22">DSM 14472</strain>
    </source>
</reference>
<accession>A0A089N7D4</accession>
<evidence type="ECO:0000256" key="12">
    <source>
        <dbReference type="ARBA" id="ARBA00022840"/>
    </source>
</evidence>
<dbReference type="InterPro" id="IPR015813">
    <property type="entry name" value="Pyrv/PenolPyrv_kinase-like_dom"/>
</dbReference>
<keyword evidence="13 18" id="KW-0460">Magnesium</keyword>
<protein>
    <recommendedName>
        <fullName evidence="7 17">Pyruvate kinase</fullName>
        <ecNumber evidence="6 17">2.7.1.40</ecNumber>
    </recommendedName>
</protein>
<evidence type="ECO:0000256" key="5">
    <source>
        <dbReference type="ARBA" id="ARBA00008663"/>
    </source>
</evidence>
<dbReference type="GO" id="GO:0005524">
    <property type="term" value="F:ATP binding"/>
    <property type="evidence" value="ECO:0007669"/>
    <property type="project" value="UniProtKB-KW"/>
</dbReference>
<dbReference type="GO" id="GO:0016301">
    <property type="term" value="F:kinase activity"/>
    <property type="evidence" value="ECO:0007669"/>
    <property type="project" value="UniProtKB-KW"/>
</dbReference>
<dbReference type="KEGG" id="pste:PSTEL_17915"/>
<keyword evidence="22" id="KW-1185">Reference proteome</keyword>
<evidence type="ECO:0000256" key="10">
    <source>
        <dbReference type="ARBA" id="ARBA00022741"/>
    </source>
</evidence>
<comment type="similarity">
    <text evidence="4">In the C-terminal section; belongs to the PEP-utilizing enzyme family.</text>
</comment>
<dbReference type="Proteomes" id="UP000029507">
    <property type="component" value="Chromosome"/>
</dbReference>
<keyword evidence="11 18" id="KW-0418">Kinase</keyword>
<dbReference type="GO" id="GO:0004743">
    <property type="term" value="F:pyruvate kinase activity"/>
    <property type="evidence" value="ECO:0007669"/>
    <property type="project" value="UniProtKB-UniRule"/>
</dbReference>
<dbReference type="STRING" id="169760.PSTEL_17915"/>
<comment type="similarity">
    <text evidence="5 18">Belongs to the pyruvate kinase family.</text>
</comment>
<evidence type="ECO:0000256" key="16">
    <source>
        <dbReference type="ARBA" id="ARBA00023317"/>
    </source>
</evidence>
<keyword evidence="16 21" id="KW-0670">Pyruvate</keyword>
<comment type="cofactor">
    <cofactor evidence="2">
        <name>K(+)</name>
        <dbReference type="ChEBI" id="CHEBI:29103"/>
    </cofactor>
</comment>
<dbReference type="InterPro" id="IPR001697">
    <property type="entry name" value="Pyr_Knase"/>
</dbReference>
<organism evidence="21 22">
    <name type="scientific">Paenibacillus stellifer</name>
    <dbReference type="NCBI Taxonomy" id="169760"/>
    <lineage>
        <taxon>Bacteria</taxon>
        <taxon>Bacillati</taxon>
        <taxon>Bacillota</taxon>
        <taxon>Bacilli</taxon>
        <taxon>Bacillales</taxon>
        <taxon>Paenibacillaceae</taxon>
        <taxon>Paenibacillus</taxon>
    </lineage>
</organism>
<dbReference type="InterPro" id="IPR015806">
    <property type="entry name" value="Pyrv_Knase_insert_dom_sf"/>
</dbReference>
<feature type="domain" description="Pyruvate kinase barrel" evidence="19">
    <location>
        <begin position="1"/>
        <end position="323"/>
    </location>
</feature>
<dbReference type="Gene3D" id="3.40.1380.20">
    <property type="entry name" value="Pyruvate kinase, C-terminal domain"/>
    <property type="match status" value="1"/>
</dbReference>
<evidence type="ECO:0000259" key="20">
    <source>
        <dbReference type="Pfam" id="PF02887"/>
    </source>
</evidence>
<keyword evidence="9" id="KW-0479">Metal-binding</keyword>
<dbReference type="NCBIfam" id="TIGR01064">
    <property type="entry name" value="pyruv_kin"/>
    <property type="match status" value="1"/>
</dbReference>
<dbReference type="PRINTS" id="PR01050">
    <property type="entry name" value="PYRUVTKNASE"/>
</dbReference>
<evidence type="ECO:0000256" key="6">
    <source>
        <dbReference type="ARBA" id="ARBA00012142"/>
    </source>
</evidence>
<evidence type="ECO:0000256" key="4">
    <source>
        <dbReference type="ARBA" id="ARBA00006237"/>
    </source>
</evidence>
<evidence type="ECO:0000256" key="11">
    <source>
        <dbReference type="ARBA" id="ARBA00022777"/>
    </source>
</evidence>
<evidence type="ECO:0000256" key="1">
    <source>
        <dbReference type="ARBA" id="ARBA00001946"/>
    </source>
</evidence>
<sequence length="471" mass="50623">MRKTKIICTIGPASESVETLKEMIAAGMTVARLNMAHGELEEHSARISNVRQAASELGTFVPIMMDIKGPEVRIGKLKEDYVTLKAGEQLTLTTEEILGDEKRISVNYPDMTSVIKPGDRILIDDGLIDLTVTGVNGSDMECRIVSGGLLKPRKGVNLPGIHTTLPGVTERDIKHIHFGIGEKIEMIAASFVRKGDDIREIRSILHANGAGHVQIISKIENHEGMINLDDIIEASDGIMAARGDLGVEVPIEDVPMLQKEMIDKCNQAGKPVIVATHMLESMQINPRPTRSEVSDVANAVLQGADVVMLSGESAAGKYPIQSVRTMAAVAAKAETMINYKEKFIRGFDWEEQSVTEVVSRSAVSSSLMLGAKAIIAATESGFTARMISKHRPEAPIIAVTPNAEVLPKICLLSGVIPVLGSPVTTTDELFESSVENAVKTGMVAQGDTVVLCAGVPIWKAGTTNLIKIHQV</sequence>
<gene>
    <name evidence="21" type="ORF">PSTEL_17915</name>
</gene>
<dbReference type="InterPro" id="IPR036918">
    <property type="entry name" value="Pyrv_Knase_C_sf"/>
</dbReference>
<keyword evidence="14" id="KW-0630">Potassium</keyword>
<dbReference type="InterPro" id="IPR015795">
    <property type="entry name" value="Pyrv_Knase_C"/>
</dbReference>
<dbReference type="GO" id="GO:0000287">
    <property type="term" value="F:magnesium ion binding"/>
    <property type="evidence" value="ECO:0007669"/>
    <property type="project" value="UniProtKB-UniRule"/>
</dbReference>
<proteinExistence type="inferred from homology"/>
<evidence type="ECO:0000256" key="9">
    <source>
        <dbReference type="ARBA" id="ARBA00022723"/>
    </source>
</evidence>
<feature type="domain" description="Pyruvate kinase C-terminal" evidence="20">
    <location>
        <begin position="357"/>
        <end position="469"/>
    </location>
</feature>
<dbReference type="SUPFAM" id="SSF51621">
    <property type="entry name" value="Phosphoenolpyruvate/pyruvate domain"/>
    <property type="match status" value="1"/>
</dbReference>
<dbReference type="PROSITE" id="PS00110">
    <property type="entry name" value="PYRUVATE_KINASE"/>
    <property type="match status" value="1"/>
</dbReference>
<evidence type="ECO:0000256" key="7">
    <source>
        <dbReference type="ARBA" id="ARBA00018587"/>
    </source>
</evidence>
<name>A0A089N7D4_9BACL</name>
<dbReference type="Gene3D" id="3.20.20.60">
    <property type="entry name" value="Phosphoenolpyruvate-binding domains"/>
    <property type="match status" value="1"/>
</dbReference>
<dbReference type="PANTHER" id="PTHR11817">
    <property type="entry name" value="PYRUVATE KINASE"/>
    <property type="match status" value="1"/>
</dbReference>
<dbReference type="InterPro" id="IPR011037">
    <property type="entry name" value="Pyrv_Knase-like_insert_dom_sf"/>
</dbReference>
<dbReference type="Pfam" id="PF02887">
    <property type="entry name" value="PK_C"/>
    <property type="match status" value="1"/>
</dbReference>
<dbReference type="RefSeq" id="WP_038697178.1">
    <property type="nucleotide sequence ID" value="NZ_CP009286.1"/>
</dbReference>
<evidence type="ECO:0000256" key="13">
    <source>
        <dbReference type="ARBA" id="ARBA00022842"/>
    </source>
</evidence>
<dbReference type="OrthoDB" id="9812123at2"/>
<evidence type="ECO:0000256" key="14">
    <source>
        <dbReference type="ARBA" id="ARBA00022958"/>
    </source>
</evidence>
<keyword evidence="15 18" id="KW-0324">Glycolysis</keyword>
<dbReference type="SUPFAM" id="SSF50800">
    <property type="entry name" value="PK beta-barrel domain-like"/>
    <property type="match status" value="1"/>
</dbReference>
<keyword evidence="12" id="KW-0067">ATP-binding</keyword>
<dbReference type="EMBL" id="CP009286">
    <property type="protein sequence ID" value="AIQ64704.1"/>
    <property type="molecule type" value="Genomic_DNA"/>
</dbReference>
<dbReference type="EC" id="2.7.1.40" evidence="6 17"/>
<comment type="pathway">
    <text evidence="3 18">Carbohydrate degradation; glycolysis; pyruvate from D-glyceraldehyde 3-phosphate: step 5/5.</text>
</comment>
<dbReference type="NCBIfam" id="NF004978">
    <property type="entry name" value="PRK06354.1"/>
    <property type="match status" value="1"/>
</dbReference>
<keyword evidence="10" id="KW-0547">Nucleotide-binding</keyword>